<organism evidence="2 3">
    <name type="scientific">Frankliniella fusca</name>
    <dbReference type="NCBI Taxonomy" id="407009"/>
    <lineage>
        <taxon>Eukaryota</taxon>
        <taxon>Metazoa</taxon>
        <taxon>Ecdysozoa</taxon>
        <taxon>Arthropoda</taxon>
        <taxon>Hexapoda</taxon>
        <taxon>Insecta</taxon>
        <taxon>Pterygota</taxon>
        <taxon>Neoptera</taxon>
        <taxon>Paraneoptera</taxon>
        <taxon>Thysanoptera</taxon>
        <taxon>Terebrantia</taxon>
        <taxon>Thripoidea</taxon>
        <taxon>Thripidae</taxon>
        <taxon>Frankliniella</taxon>
    </lineage>
</organism>
<dbReference type="Proteomes" id="UP001219518">
    <property type="component" value="Unassembled WGS sequence"/>
</dbReference>
<reference evidence="2" key="1">
    <citation type="submission" date="2021-07" db="EMBL/GenBank/DDBJ databases">
        <authorList>
            <person name="Catto M.A."/>
            <person name="Jacobson A."/>
            <person name="Kennedy G."/>
            <person name="Labadie P."/>
            <person name="Hunt B.G."/>
            <person name="Srinivasan R."/>
        </authorList>
    </citation>
    <scope>NUCLEOTIDE SEQUENCE</scope>
    <source>
        <strain evidence="2">PL_HMW_Pooled</strain>
        <tissue evidence="2">Head</tissue>
    </source>
</reference>
<feature type="domain" description="MULE transposase" evidence="1">
    <location>
        <begin position="109"/>
        <end position="176"/>
    </location>
</feature>
<dbReference type="EMBL" id="JAHWGI010000461">
    <property type="protein sequence ID" value="KAK3915740.1"/>
    <property type="molecule type" value="Genomic_DNA"/>
</dbReference>
<keyword evidence="3" id="KW-1185">Reference proteome</keyword>
<dbReference type="InterPro" id="IPR018289">
    <property type="entry name" value="MULE_transposase_dom"/>
</dbReference>
<dbReference type="AlphaFoldDB" id="A0AAE1LDS4"/>
<accession>A0AAE1LDS4</accession>
<comment type="caution">
    <text evidence="2">The sequence shown here is derived from an EMBL/GenBank/DDBJ whole genome shotgun (WGS) entry which is preliminary data.</text>
</comment>
<proteinExistence type="predicted"/>
<evidence type="ECO:0000313" key="3">
    <source>
        <dbReference type="Proteomes" id="UP001219518"/>
    </source>
</evidence>
<protein>
    <submittedName>
        <fullName evidence="2">Protein FAR1-RELATED SEQUENCE 2</fullName>
    </submittedName>
</protein>
<evidence type="ECO:0000259" key="1">
    <source>
        <dbReference type="Pfam" id="PF10551"/>
    </source>
</evidence>
<reference evidence="2" key="2">
    <citation type="journal article" date="2023" name="BMC Genomics">
        <title>Pest status, molecular evolution, and epigenetic factors derived from the genome assembly of Frankliniella fusca, a thysanopteran phytovirus vector.</title>
        <authorList>
            <person name="Catto M.A."/>
            <person name="Labadie P.E."/>
            <person name="Jacobson A.L."/>
            <person name="Kennedy G.G."/>
            <person name="Srinivasan R."/>
            <person name="Hunt B.G."/>
        </authorList>
    </citation>
    <scope>NUCLEOTIDE SEQUENCE</scope>
    <source>
        <strain evidence="2">PL_HMW_Pooled</strain>
    </source>
</reference>
<gene>
    <name evidence="2" type="ORF">KUF71_025070</name>
</gene>
<sequence length="364" mass="41168">MGFVKVEKYPLEIAAQVSLDGMRSAIQRARAALYPPVPPDLHALGQQLQANPLLAASLDGGDNLYAGTVETPATRSVVFMSRRMQRALARTSRVFCDATFASRPNEPQARQIIPLGRVLMTGKSEAEYAAVLHHVRQLVPQFNPLVIMTDFEVGLQNAWKTVFPNAQVIGCYWHCCRAVLKKARELGLVPFMNQHRQLRSLIRAMCALPLLPQALMGRGLNTLIQEATRRGYVQFLNPYFNYMIDTWMTNPLFSTMSVYDQPHRTNNVSESCNRMLRSKTGAHRPGLWHFLTAVRRLEQSATLTLIAAHRGHHVARPKKVSAVNNDLRIRNYITLLLVDNEISINRFLHLASTRVMNVFEQFIV</sequence>
<dbReference type="Pfam" id="PF10551">
    <property type="entry name" value="MULE"/>
    <property type="match status" value="1"/>
</dbReference>
<name>A0AAE1LDS4_9NEOP</name>
<dbReference type="PANTHER" id="PTHR47160:SF8">
    <property type="entry name" value="MULE TRANSPOSASE DOMAIN-CONTAINING PROTEIN"/>
    <property type="match status" value="1"/>
</dbReference>
<dbReference type="PANTHER" id="PTHR47160">
    <property type="entry name" value="PUTATIVE-RELATED"/>
    <property type="match status" value="1"/>
</dbReference>
<evidence type="ECO:0000313" key="2">
    <source>
        <dbReference type="EMBL" id="KAK3915740.1"/>
    </source>
</evidence>